<dbReference type="InterPro" id="IPR002401">
    <property type="entry name" value="Cyt_P450_E_grp-I"/>
</dbReference>
<evidence type="ECO:0000256" key="9">
    <source>
        <dbReference type="ARBA" id="ARBA00023002"/>
    </source>
</evidence>
<dbReference type="InterPro" id="IPR001128">
    <property type="entry name" value="Cyt_P450"/>
</dbReference>
<evidence type="ECO:0000256" key="6">
    <source>
        <dbReference type="ARBA" id="ARBA00022723"/>
    </source>
</evidence>
<accession>A0A7R9CYZ5</accession>
<dbReference type="Pfam" id="PF00067">
    <property type="entry name" value="p450"/>
    <property type="match status" value="2"/>
</dbReference>
<gene>
    <name evidence="16" type="ORF">TCEB3V08_LOCUS7337</name>
</gene>
<feature type="transmembrane region" description="Helical" evidence="15">
    <location>
        <begin position="45"/>
        <end position="63"/>
    </location>
</feature>
<evidence type="ECO:0000256" key="3">
    <source>
        <dbReference type="ARBA" id="ARBA00004406"/>
    </source>
</evidence>
<sequence>MLLLTKEEPAPAPPVHPTEIRTSISPSSAVKLNTTSAIAQQTLKMVWFVLGFVAIFLIAVYAYNRFIYTYWWRQGVPYISPSVPFGNFWSVITQRECFAEGYRAIYDRCTGPWVGLFLLHKPVLMVKDPELIRTILMKNFANFHDRGMYVDEKDDPLSAHLFSLSGQKWRKLRAQLTSTFSSGKLKSMTPIMVSCTEELNLHLQEREDVVELKEILASFSTDVIASCAFGIQCNSLRDPNSEFRKWGRKMFEPGLENTFRSILCFLYPSVASFLRVRSMVSGVTEFFQSVVRETIEYRETKDISRPDFMQLLIQLKNHGELQDDEPDKQALLSTDKTSELFHYSCSASYYPSWQNPCCQPIKILFHIVGLTENEVTAQAFVFFFAGFETSSTTINFCLYELAMNQDIQARLRKEISLVLDQHDGKISYEAVQSMEYLDRVVAETLRKYPPLGWLNRECTSSFTLPGTPCVLEKGTGIVISLLGLHRDQRYYPDPDRFDPERFTEENKKSRPHCTYMPFGEGPRICIGASFLNMSRFLFLFPGLRFGLLQTKMALASLVNLYKFRPCPQTLDPMVFDTKSFFLAAKGGMYLQTTRVNRT</sequence>
<dbReference type="InterPro" id="IPR050476">
    <property type="entry name" value="Insect_CytP450_Detox"/>
</dbReference>
<evidence type="ECO:0000256" key="2">
    <source>
        <dbReference type="ARBA" id="ARBA00004174"/>
    </source>
</evidence>
<evidence type="ECO:0000256" key="11">
    <source>
        <dbReference type="ARBA" id="ARBA00023033"/>
    </source>
</evidence>
<protein>
    <recommendedName>
        <fullName evidence="17">Cytochrome P450</fullName>
    </recommendedName>
</protein>
<evidence type="ECO:0000256" key="14">
    <source>
        <dbReference type="RuleBase" id="RU000461"/>
    </source>
</evidence>
<comment type="similarity">
    <text evidence="4 14">Belongs to the cytochrome P450 family.</text>
</comment>
<dbReference type="InterPro" id="IPR017972">
    <property type="entry name" value="Cyt_P450_CS"/>
</dbReference>
<evidence type="ECO:0000256" key="12">
    <source>
        <dbReference type="ARBA" id="ARBA00023136"/>
    </source>
</evidence>
<dbReference type="GO" id="GO:0020037">
    <property type="term" value="F:heme binding"/>
    <property type="evidence" value="ECO:0007669"/>
    <property type="project" value="InterPro"/>
</dbReference>
<evidence type="ECO:0000256" key="15">
    <source>
        <dbReference type="SAM" id="Phobius"/>
    </source>
</evidence>
<keyword evidence="8" id="KW-0492">Microsome</keyword>
<evidence type="ECO:0000313" key="16">
    <source>
        <dbReference type="EMBL" id="CAD7404121.1"/>
    </source>
</evidence>
<dbReference type="AlphaFoldDB" id="A0A7R9CYZ5"/>
<dbReference type="PRINTS" id="PR00385">
    <property type="entry name" value="P450"/>
</dbReference>
<evidence type="ECO:0000256" key="8">
    <source>
        <dbReference type="ARBA" id="ARBA00022848"/>
    </source>
</evidence>
<dbReference type="PANTHER" id="PTHR24292:SF100">
    <property type="entry name" value="CYTOCHROME P450 6A16, ISOFORM B-RELATED"/>
    <property type="match status" value="1"/>
</dbReference>
<keyword evidence="12 15" id="KW-0472">Membrane</keyword>
<dbReference type="InterPro" id="IPR036396">
    <property type="entry name" value="Cyt_P450_sf"/>
</dbReference>
<dbReference type="GO" id="GO:0016705">
    <property type="term" value="F:oxidoreductase activity, acting on paired donors, with incorporation or reduction of molecular oxygen"/>
    <property type="evidence" value="ECO:0007669"/>
    <property type="project" value="InterPro"/>
</dbReference>
<evidence type="ECO:0000256" key="7">
    <source>
        <dbReference type="ARBA" id="ARBA00022824"/>
    </source>
</evidence>
<name>A0A7R9CYZ5_TIMCR</name>
<keyword evidence="9 14" id="KW-0560">Oxidoreductase</keyword>
<dbReference type="GO" id="GO:0005506">
    <property type="term" value="F:iron ion binding"/>
    <property type="evidence" value="ECO:0007669"/>
    <property type="project" value="InterPro"/>
</dbReference>
<dbReference type="GO" id="GO:0005789">
    <property type="term" value="C:endoplasmic reticulum membrane"/>
    <property type="evidence" value="ECO:0007669"/>
    <property type="project" value="UniProtKB-SubCell"/>
</dbReference>
<evidence type="ECO:0000256" key="13">
    <source>
        <dbReference type="PIRSR" id="PIRSR602401-1"/>
    </source>
</evidence>
<comment type="cofactor">
    <cofactor evidence="1 13">
        <name>heme</name>
        <dbReference type="ChEBI" id="CHEBI:30413"/>
    </cofactor>
</comment>
<keyword evidence="15" id="KW-1133">Transmembrane helix</keyword>
<reference evidence="16" key="1">
    <citation type="submission" date="2020-11" db="EMBL/GenBank/DDBJ databases">
        <authorList>
            <person name="Tran Van P."/>
        </authorList>
    </citation>
    <scope>NUCLEOTIDE SEQUENCE</scope>
</reference>
<evidence type="ECO:0008006" key="17">
    <source>
        <dbReference type="Google" id="ProtNLM"/>
    </source>
</evidence>
<dbReference type="SUPFAM" id="SSF48264">
    <property type="entry name" value="Cytochrome P450"/>
    <property type="match status" value="1"/>
</dbReference>
<keyword evidence="6 13" id="KW-0479">Metal-binding</keyword>
<dbReference type="PROSITE" id="PS00086">
    <property type="entry name" value="CYTOCHROME_P450"/>
    <property type="match status" value="1"/>
</dbReference>
<evidence type="ECO:0000256" key="10">
    <source>
        <dbReference type="ARBA" id="ARBA00023004"/>
    </source>
</evidence>
<comment type="subcellular location">
    <subcellularLocation>
        <location evidence="3">Endoplasmic reticulum membrane</location>
        <topology evidence="3">Peripheral membrane protein</topology>
    </subcellularLocation>
    <subcellularLocation>
        <location evidence="2">Microsome membrane</location>
        <topology evidence="2">Peripheral membrane protein</topology>
    </subcellularLocation>
</comment>
<dbReference type="Gene3D" id="1.10.630.10">
    <property type="entry name" value="Cytochrome P450"/>
    <property type="match status" value="1"/>
</dbReference>
<proteinExistence type="inferred from homology"/>
<dbReference type="EMBL" id="OC319053">
    <property type="protein sequence ID" value="CAD7404121.1"/>
    <property type="molecule type" value="Genomic_DNA"/>
</dbReference>
<keyword evidence="10 13" id="KW-0408">Iron</keyword>
<organism evidence="16">
    <name type="scientific">Timema cristinae</name>
    <name type="common">Walking stick</name>
    <dbReference type="NCBI Taxonomy" id="61476"/>
    <lineage>
        <taxon>Eukaryota</taxon>
        <taxon>Metazoa</taxon>
        <taxon>Ecdysozoa</taxon>
        <taxon>Arthropoda</taxon>
        <taxon>Hexapoda</taxon>
        <taxon>Insecta</taxon>
        <taxon>Pterygota</taxon>
        <taxon>Neoptera</taxon>
        <taxon>Polyneoptera</taxon>
        <taxon>Phasmatodea</taxon>
        <taxon>Timematodea</taxon>
        <taxon>Timematoidea</taxon>
        <taxon>Timematidae</taxon>
        <taxon>Timema</taxon>
    </lineage>
</organism>
<keyword evidence="15" id="KW-0812">Transmembrane</keyword>
<keyword evidence="11 14" id="KW-0503">Monooxygenase</keyword>
<evidence type="ECO:0000256" key="5">
    <source>
        <dbReference type="ARBA" id="ARBA00022617"/>
    </source>
</evidence>
<keyword evidence="7" id="KW-0256">Endoplasmic reticulum</keyword>
<dbReference type="PRINTS" id="PR00463">
    <property type="entry name" value="EP450I"/>
</dbReference>
<dbReference type="CDD" id="cd11056">
    <property type="entry name" value="CYP6-like"/>
    <property type="match status" value="1"/>
</dbReference>
<feature type="binding site" description="axial binding residue" evidence="13">
    <location>
        <position position="525"/>
    </location>
    <ligand>
        <name>heme</name>
        <dbReference type="ChEBI" id="CHEBI:30413"/>
    </ligand>
    <ligandPart>
        <name>Fe</name>
        <dbReference type="ChEBI" id="CHEBI:18248"/>
    </ligandPart>
</feature>
<dbReference type="PANTHER" id="PTHR24292">
    <property type="entry name" value="CYTOCHROME P450"/>
    <property type="match status" value="1"/>
</dbReference>
<keyword evidence="5 13" id="KW-0349">Heme</keyword>
<evidence type="ECO:0000256" key="4">
    <source>
        <dbReference type="ARBA" id="ARBA00010617"/>
    </source>
</evidence>
<evidence type="ECO:0000256" key="1">
    <source>
        <dbReference type="ARBA" id="ARBA00001971"/>
    </source>
</evidence>
<dbReference type="GO" id="GO:0004497">
    <property type="term" value="F:monooxygenase activity"/>
    <property type="evidence" value="ECO:0007669"/>
    <property type="project" value="UniProtKB-KW"/>
</dbReference>